<feature type="site" description="Increases basicity of active site Tyr" evidence="10">
    <location>
        <position position="109"/>
    </location>
</feature>
<comment type="similarity">
    <text evidence="1 11">Belongs to the glycosyl hydrolase 4 family.</text>
</comment>
<keyword evidence="2 9" id="KW-0479">Metal-binding</keyword>
<sequence length="439" mass="50407">MKEYIVTIVGGASSYTPGIVRSLMNRRERLPLKKLVLQDVDSEKLELMVNYLSILFQDEEYDAQVHWTTDREESFRGADFIFTQIRTGGLEMREMDEKISLEHGLVGQETCGPGGFAFAMRTIREMVEITRDAQRIAPEAWIINYSNPLPILAEAVRREVPHSRSLFICDMPIVQELAMAATLDYKHRDLTFEYFGLNHFGWYTSIKNSEGEELLPKLREILLSGEEMKMVDFGHLDQSWITTFNNIREGVKAFPEYIPLTYIQYYYFPERIVKKYNPDYTRANEVMDGRRKRIYEECKKVVSAGTTQGIEHTLDAHGDFIVDQAVAVAHNTGERFMVNVVNNGTFPNLDDDMVIETFGRIDAHGARASKKFEVPPFYRAFIYSQNTYEKLTVDACMEGSYNKALQALTLNPTIPSVDKAREILDALIEVNGDYFPVLK</sequence>
<evidence type="ECO:0000313" key="14">
    <source>
        <dbReference type="Proteomes" id="UP001144471"/>
    </source>
</evidence>
<feature type="active site" description="Proton acceptor" evidence="7">
    <location>
        <position position="262"/>
    </location>
</feature>
<keyword evidence="9" id="KW-0408">Iron</keyword>
<name>A0A9W6GLC2_9FUSO</name>
<dbReference type="GO" id="GO:0046872">
    <property type="term" value="F:metal ion binding"/>
    <property type="evidence" value="ECO:0007669"/>
    <property type="project" value="UniProtKB-KW"/>
</dbReference>
<evidence type="ECO:0000256" key="11">
    <source>
        <dbReference type="RuleBase" id="RU361152"/>
    </source>
</evidence>
<evidence type="ECO:0000256" key="3">
    <source>
        <dbReference type="ARBA" id="ARBA00022801"/>
    </source>
</evidence>
<evidence type="ECO:0000256" key="2">
    <source>
        <dbReference type="ARBA" id="ARBA00022723"/>
    </source>
</evidence>
<feature type="binding site" evidence="8">
    <location>
        <position position="147"/>
    </location>
    <ligand>
        <name>substrate</name>
    </ligand>
</feature>
<reference evidence="13" key="1">
    <citation type="submission" date="2022-12" db="EMBL/GenBank/DDBJ databases">
        <title>Reference genome sequencing for broad-spectrum identification of bacterial and archaeal isolates by mass spectrometry.</title>
        <authorList>
            <person name="Sekiguchi Y."/>
            <person name="Tourlousse D.M."/>
        </authorList>
    </citation>
    <scope>NUCLEOTIDE SEQUENCE</scope>
    <source>
        <strain evidence="13">10succ1</strain>
    </source>
</reference>
<dbReference type="InterPro" id="IPR015955">
    <property type="entry name" value="Lactate_DH/Glyco_Ohase_4_C"/>
</dbReference>
<comment type="cofactor">
    <cofactor evidence="11">
        <name>NAD(+)</name>
        <dbReference type="ChEBI" id="CHEBI:57540"/>
    </cofactor>
    <text evidence="11">Binds 1 NAD(+) per subunit.</text>
</comment>
<evidence type="ECO:0000313" key="13">
    <source>
        <dbReference type="EMBL" id="GLI56347.1"/>
    </source>
</evidence>
<dbReference type="Proteomes" id="UP001144471">
    <property type="component" value="Unassembled WGS sequence"/>
</dbReference>
<keyword evidence="3 11" id="KW-0378">Hydrolase</keyword>
<feature type="binding site" evidence="9">
    <location>
        <position position="169"/>
    </location>
    <ligand>
        <name>Mn(2+)</name>
        <dbReference type="ChEBI" id="CHEBI:29035"/>
    </ligand>
</feature>
<accession>A0A9W6GLC2</accession>
<dbReference type="RefSeq" id="WP_281835436.1">
    <property type="nucleotide sequence ID" value="NZ_BSDY01000007.1"/>
</dbReference>
<feature type="binding site" evidence="8">
    <location>
        <position position="93"/>
    </location>
    <ligand>
        <name>substrate</name>
    </ligand>
</feature>
<protein>
    <submittedName>
        <fullName evidence="13">Phospho-alpha-glucosidase PagL</fullName>
    </submittedName>
</protein>
<dbReference type="PANTHER" id="PTHR32092:SF14">
    <property type="entry name" value="MALTOSE-6'-PHOSPHATE GLUCOSIDASE"/>
    <property type="match status" value="1"/>
</dbReference>
<gene>
    <name evidence="13" type="primary">pagL</name>
    <name evidence="13" type="ORF">PM10SUCC1_18610</name>
</gene>
<keyword evidence="9" id="KW-0170">Cobalt</keyword>
<evidence type="ECO:0000256" key="9">
    <source>
        <dbReference type="PIRSR" id="PIRSR601088-3"/>
    </source>
</evidence>
<evidence type="ECO:0000256" key="8">
    <source>
        <dbReference type="PIRSR" id="PIRSR601088-2"/>
    </source>
</evidence>
<evidence type="ECO:0000259" key="12">
    <source>
        <dbReference type="Pfam" id="PF11975"/>
    </source>
</evidence>
<evidence type="ECO:0000256" key="5">
    <source>
        <dbReference type="ARBA" id="ARBA00023211"/>
    </source>
</evidence>
<dbReference type="InterPro" id="IPR036291">
    <property type="entry name" value="NAD(P)-bd_dom_sf"/>
</dbReference>
<feature type="domain" description="Glycosyl hydrolase family 4 C-terminal" evidence="12">
    <location>
        <begin position="194"/>
        <end position="414"/>
    </location>
</feature>
<keyword evidence="14" id="KW-1185">Reference proteome</keyword>
<evidence type="ECO:0000256" key="6">
    <source>
        <dbReference type="ARBA" id="ARBA00023295"/>
    </source>
</evidence>
<evidence type="ECO:0000256" key="7">
    <source>
        <dbReference type="PIRSR" id="PIRSR601088-1"/>
    </source>
</evidence>
<evidence type="ECO:0000256" key="1">
    <source>
        <dbReference type="ARBA" id="ARBA00010141"/>
    </source>
</evidence>
<comment type="caution">
    <text evidence="13">The sequence shown here is derived from an EMBL/GenBank/DDBJ whole genome shotgun (WGS) entry which is preliminary data.</text>
</comment>
<keyword evidence="4 11" id="KW-0520">NAD</keyword>
<dbReference type="Pfam" id="PF02056">
    <property type="entry name" value="Glyco_hydro_4"/>
    <property type="match status" value="1"/>
</dbReference>
<proteinExistence type="inferred from homology"/>
<evidence type="ECO:0000256" key="10">
    <source>
        <dbReference type="PIRSR" id="PIRSR601088-4"/>
    </source>
</evidence>
<keyword evidence="6 11" id="KW-0326">Glycosidase</keyword>
<keyword evidence="9" id="KW-0533">Nickel</keyword>
<dbReference type="PRINTS" id="PR00732">
    <property type="entry name" value="GLHYDRLASE4"/>
</dbReference>
<keyword evidence="5 9" id="KW-0464">Manganese</keyword>
<dbReference type="EMBL" id="BSDY01000007">
    <property type="protein sequence ID" value="GLI56347.1"/>
    <property type="molecule type" value="Genomic_DNA"/>
</dbReference>
<dbReference type="SUPFAM" id="SSF56327">
    <property type="entry name" value="LDH C-terminal domain-like"/>
    <property type="match status" value="1"/>
</dbReference>
<feature type="binding site" evidence="8">
    <location>
        <position position="282"/>
    </location>
    <ligand>
        <name>substrate</name>
    </ligand>
</feature>
<dbReference type="InterPro" id="IPR022616">
    <property type="entry name" value="Glyco_hydro_4_C"/>
</dbReference>
<dbReference type="GO" id="GO:0016616">
    <property type="term" value="F:oxidoreductase activity, acting on the CH-OH group of donors, NAD or NADP as acceptor"/>
    <property type="evidence" value="ECO:0007669"/>
    <property type="project" value="InterPro"/>
</dbReference>
<feature type="binding site" evidence="9">
    <location>
        <position position="199"/>
    </location>
    <ligand>
        <name>Mn(2+)</name>
        <dbReference type="ChEBI" id="CHEBI:29035"/>
    </ligand>
</feature>
<dbReference type="GO" id="GO:0005975">
    <property type="term" value="P:carbohydrate metabolic process"/>
    <property type="evidence" value="ECO:0007669"/>
    <property type="project" value="InterPro"/>
</dbReference>
<dbReference type="Gene3D" id="3.40.50.720">
    <property type="entry name" value="NAD(P)-binding Rossmann-like Domain"/>
    <property type="match status" value="1"/>
</dbReference>
<dbReference type="InterPro" id="IPR001088">
    <property type="entry name" value="Glyco_hydro_4"/>
</dbReference>
<evidence type="ECO:0000256" key="4">
    <source>
        <dbReference type="ARBA" id="ARBA00023027"/>
    </source>
</evidence>
<dbReference type="Gene3D" id="3.90.110.10">
    <property type="entry name" value="Lactate dehydrogenase/glycoside hydrolase, family 4, C-terminal"/>
    <property type="match status" value="1"/>
</dbReference>
<dbReference type="PANTHER" id="PTHR32092">
    <property type="entry name" value="6-PHOSPHO-BETA-GLUCOSIDASE-RELATED"/>
    <property type="match status" value="1"/>
</dbReference>
<dbReference type="AlphaFoldDB" id="A0A9W6GLC2"/>
<dbReference type="Pfam" id="PF11975">
    <property type="entry name" value="Glyco_hydro_4C"/>
    <property type="match status" value="1"/>
</dbReference>
<dbReference type="GO" id="GO:0004553">
    <property type="term" value="F:hydrolase activity, hydrolyzing O-glycosyl compounds"/>
    <property type="evidence" value="ECO:0007669"/>
    <property type="project" value="InterPro"/>
</dbReference>
<feature type="active site" description="Proton donor" evidence="7">
    <location>
        <position position="170"/>
    </location>
</feature>
<organism evidence="13 14">
    <name type="scientific">Propionigenium maris DSM 9537</name>
    <dbReference type="NCBI Taxonomy" id="1123000"/>
    <lineage>
        <taxon>Bacteria</taxon>
        <taxon>Fusobacteriati</taxon>
        <taxon>Fusobacteriota</taxon>
        <taxon>Fusobacteriia</taxon>
        <taxon>Fusobacteriales</taxon>
        <taxon>Fusobacteriaceae</taxon>
        <taxon>Propionigenium</taxon>
    </lineage>
</organism>
<dbReference type="SUPFAM" id="SSF51735">
    <property type="entry name" value="NAD(P)-binding Rossmann-fold domains"/>
    <property type="match status" value="1"/>
</dbReference>